<keyword evidence="3" id="KW-1185">Reference proteome</keyword>
<comment type="caution">
    <text evidence="2">The sequence shown here is derived from an EMBL/GenBank/DDBJ whole genome shotgun (WGS) entry which is preliminary data.</text>
</comment>
<organism evidence="2 3">
    <name type="scientific">Oryza meyeriana var. granulata</name>
    <dbReference type="NCBI Taxonomy" id="110450"/>
    <lineage>
        <taxon>Eukaryota</taxon>
        <taxon>Viridiplantae</taxon>
        <taxon>Streptophyta</taxon>
        <taxon>Embryophyta</taxon>
        <taxon>Tracheophyta</taxon>
        <taxon>Spermatophyta</taxon>
        <taxon>Magnoliopsida</taxon>
        <taxon>Liliopsida</taxon>
        <taxon>Poales</taxon>
        <taxon>Poaceae</taxon>
        <taxon>BOP clade</taxon>
        <taxon>Oryzoideae</taxon>
        <taxon>Oryzeae</taxon>
        <taxon>Oryzinae</taxon>
        <taxon>Oryza</taxon>
        <taxon>Oryza meyeriana</taxon>
    </lineage>
</organism>
<evidence type="ECO:0000313" key="3">
    <source>
        <dbReference type="Proteomes" id="UP000479710"/>
    </source>
</evidence>
<feature type="region of interest" description="Disordered" evidence="1">
    <location>
        <begin position="43"/>
        <end position="72"/>
    </location>
</feature>
<gene>
    <name evidence="2" type="ORF">E2562_009308</name>
</gene>
<evidence type="ECO:0000256" key="1">
    <source>
        <dbReference type="SAM" id="MobiDB-lite"/>
    </source>
</evidence>
<proteinExistence type="predicted"/>
<protein>
    <submittedName>
        <fullName evidence="2">Uncharacterized protein</fullName>
    </submittedName>
</protein>
<evidence type="ECO:0000313" key="2">
    <source>
        <dbReference type="EMBL" id="KAF0898690.1"/>
    </source>
</evidence>
<dbReference type="AlphaFoldDB" id="A0A6G1CEX2"/>
<dbReference type="EMBL" id="SPHZ02000009">
    <property type="protein sequence ID" value="KAF0898690.1"/>
    <property type="molecule type" value="Genomic_DNA"/>
</dbReference>
<feature type="compositionally biased region" description="Basic residues" evidence="1">
    <location>
        <begin position="61"/>
        <end position="72"/>
    </location>
</feature>
<reference evidence="2 3" key="1">
    <citation type="submission" date="2019-11" db="EMBL/GenBank/DDBJ databases">
        <title>Whole genome sequence of Oryza granulata.</title>
        <authorList>
            <person name="Li W."/>
        </authorList>
    </citation>
    <scope>NUCLEOTIDE SEQUENCE [LARGE SCALE GENOMIC DNA]</scope>
    <source>
        <strain evidence="3">cv. Menghai</strain>
        <tissue evidence="2">Leaf</tissue>
    </source>
</reference>
<name>A0A6G1CEX2_9ORYZ</name>
<dbReference type="Proteomes" id="UP000479710">
    <property type="component" value="Unassembled WGS sequence"/>
</dbReference>
<feature type="compositionally biased region" description="Polar residues" evidence="1">
    <location>
        <begin position="44"/>
        <end position="56"/>
    </location>
</feature>
<sequence>MDGAGAWWSQASSEQRQLPVLADETSTNALSAFSPYSWIRCSPSAATENPPRSSGNPPVRPRSRHSRWPLPV</sequence>
<accession>A0A6G1CEX2</accession>